<protein>
    <submittedName>
        <fullName evidence="2">Uncharacterized protein</fullName>
    </submittedName>
</protein>
<evidence type="ECO:0000313" key="3">
    <source>
        <dbReference type="Proteomes" id="UP000837857"/>
    </source>
</evidence>
<dbReference type="EMBL" id="OW152841">
    <property type="protein sequence ID" value="CAH2062515.1"/>
    <property type="molecule type" value="Genomic_DNA"/>
</dbReference>
<gene>
    <name evidence="2" type="ORF">IPOD504_LOCUS12046</name>
</gene>
<name>A0ABN8INY2_9NEOP</name>
<feature type="compositionally biased region" description="Polar residues" evidence="1">
    <location>
        <begin position="89"/>
        <end position="102"/>
    </location>
</feature>
<proteinExistence type="predicted"/>
<dbReference type="Proteomes" id="UP000837857">
    <property type="component" value="Chromosome 29"/>
</dbReference>
<feature type="region of interest" description="Disordered" evidence="1">
    <location>
        <begin position="86"/>
        <end position="106"/>
    </location>
</feature>
<accession>A0ABN8INY2</accession>
<organism evidence="2 3">
    <name type="scientific">Iphiclides podalirius</name>
    <name type="common">scarce swallowtail</name>
    <dbReference type="NCBI Taxonomy" id="110791"/>
    <lineage>
        <taxon>Eukaryota</taxon>
        <taxon>Metazoa</taxon>
        <taxon>Ecdysozoa</taxon>
        <taxon>Arthropoda</taxon>
        <taxon>Hexapoda</taxon>
        <taxon>Insecta</taxon>
        <taxon>Pterygota</taxon>
        <taxon>Neoptera</taxon>
        <taxon>Endopterygota</taxon>
        <taxon>Lepidoptera</taxon>
        <taxon>Glossata</taxon>
        <taxon>Ditrysia</taxon>
        <taxon>Papilionoidea</taxon>
        <taxon>Papilionidae</taxon>
        <taxon>Papilioninae</taxon>
        <taxon>Iphiclides</taxon>
    </lineage>
</organism>
<evidence type="ECO:0000313" key="2">
    <source>
        <dbReference type="EMBL" id="CAH2062515.1"/>
    </source>
</evidence>
<feature type="non-terminal residue" evidence="2">
    <location>
        <position position="350"/>
    </location>
</feature>
<reference evidence="2" key="1">
    <citation type="submission" date="2022-03" db="EMBL/GenBank/DDBJ databases">
        <authorList>
            <person name="Martin H S."/>
        </authorList>
    </citation>
    <scope>NUCLEOTIDE SEQUENCE</scope>
</reference>
<evidence type="ECO:0000256" key="1">
    <source>
        <dbReference type="SAM" id="MobiDB-lite"/>
    </source>
</evidence>
<sequence length="350" mass="36727">MSSSMGLSEQTAIIAAAHHMVNVTLAPKTSTEKGWHTPRRCFSCAALTSHPSEKDILLTADSMATSQTQVTALPGLYNRSSDVRLSAVRKQSSNHPPHSSSKCLDERPDASSLIKGACAASSCPTGCCPTNCCMPPPCNQPPKCLQNMTGYYHYPYGFWFCGPYNVNTGPVPCDGPVRPGGPCGPVAGPCPNFHGMCPCKTCPPCGPCAPSGACVPCGPCGLCGICGLCHTPSAQSGMGYSHNCASCGLHTNATYWRTPHQPSIPVDASTISQAASTNMSTRHGPVGSCPEPEVLTESLATEQPSSKVSYETLGGLPPSGSIKIDPDFVKKYPFNKPTFKPRETTGTRSL</sequence>
<keyword evidence="3" id="KW-1185">Reference proteome</keyword>